<dbReference type="Gene3D" id="3.40.50.720">
    <property type="entry name" value="NAD(P)-binding Rossmann-like Domain"/>
    <property type="match status" value="1"/>
</dbReference>
<evidence type="ECO:0000256" key="7">
    <source>
        <dbReference type="SAM" id="Phobius"/>
    </source>
</evidence>
<dbReference type="EMBL" id="JABBJJ010000011">
    <property type="protein sequence ID" value="NMO13984.1"/>
    <property type="molecule type" value="Genomic_DNA"/>
</dbReference>
<evidence type="ECO:0000256" key="6">
    <source>
        <dbReference type="ARBA" id="ARBA00023136"/>
    </source>
</evidence>
<dbReference type="PANTHER" id="PTHR30576:SF10">
    <property type="entry name" value="SLL5057 PROTEIN"/>
    <property type="match status" value="1"/>
</dbReference>
<evidence type="ECO:0000256" key="2">
    <source>
        <dbReference type="ARBA" id="ARBA00006464"/>
    </source>
</evidence>
<keyword evidence="5 7" id="KW-1133">Transmembrane helix</keyword>
<dbReference type="AlphaFoldDB" id="A0A848L5L8"/>
<dbReference type="PANTHER" id="PTHR30576">
    <property type="entry name" value="COLANIC BIOSYNTHESIS UDP-GLUCOSE LIPID CARRIER TRANSFERASE"/>
    <property type="match status" value="1"/>
</dbReference>
<dbReference type="Proteomes" id="UP000518300">
    <property type="component" value="Unassembled WGS sequence"/>
</dbReference>
<feature type="transmembrane region" description="Helical" evidence="7">
    <location>
        <begin position="112"/>
        <end position="134"/>
    </location>
</feature>
<dbReference type="InterPro" id="IPR003362">
    <property type="entry name" value="Bact_transf"/>
</dbReference>
<keyword evidence="10" id="KW-1185">Reference proteome</keyword>
<evidence type="ECO:0000256" key="4">
    <source>
        <dbReference type="ARBA" id="ARBA00022692"/>
    </source>
</evidence>
<comment type="subcellular location">
    <subcellularLocation>
        <location evidence="1">Membrane</location>
        <topology evidence="1">Multi-pass membrane protein</topology>
    </subcellularLocation>
</comment>
<feature type="transmembrane region" description="Helical" evidence="7">
    <location>
        <begin position="79"/>
        <end position="100"/>
    </location>
</feature>
<organism evidence="9 10">
    <name type="scientific">Pyxidicoccus fallax</name>
    <dbReference type="NCBI Taxonomy" id="394095"/>
    <lineage>
        <taxon>Bacteria</taxon>
        <taxon>Pseudomonadati</taxon>
        <taxon>Myxococcota</taxon>
        <taxon>Myxococcia</taxon>
        <taxon>Myxococcales</taxon>
        <taxon>Cystobacterineae</taxon>
        <taxon>Myxococcaceae</taxon>
        <taxon>Pyxidicoccus</taxon>
    </lineage>
</organism>
<comment type="similarity">
    <text evidence="2">Belongs to the bacterial sugar transferase family.</text>
</comment>
<dbReference type="InterPro" id="IPR017475">
    <property type="entry name" value="EPS_sugar_tfrase"/>
</dbReference>
<dbReference type="NCBIfam" id="TIGR03025">
    <property type="entry name" value="EPS_sugtrans"/>
    <property type="match status" value="1"/>
</dbReference>
<evidence type="ECO:0000313" key="9">
    <source>
        <dbReference type="EMBL" id="NMO13984.1"/>
    </source>
</evidence>
<reference evidence="9 10" key="1">
    <citation type="submission" date="2020-04" db="EMBL/GenBank/DDBJ databases">
        <title>Draft genome of Pyxidicoccus fallax type strain.</title>
        <authorList>
            <person name="Whitworth D.E."/>
        </authorList>
    </citation>
    <scope>NUCLEOTIDE SEQUENCE [LARGE SCALE GENOMIC DNA]</scope>
    <source>
        <strain evidence="9 10">DSM 14698</strain>
    </source>
</reference>
<keyword evidence="4 7" id="KW-0812">Transmembrane</keyword>
<accession>A0A848L5L8</accession>
<dbReference type="Pfam" id="PF02397">
    <property type="entry name" value="Bac_transf"/>
    <property type="match status" value="1"/>
</dbReference>
<dbReference type="GO" id="GO:0016020">
    <property type="term" value="C:membrane"/>
    <property type="evidence" value="ECO:0007669"/>
    <property type="project" value="UniProtKB-SubCell"/>
</dbReference>
<evidence type="ECO:0000256" key="3">
    <source>
        <dbReference type="ARBA" id="ARBA00022679"/>
    </source>
</evidence>
<feature type="transmembrane region" description="Helical" evidence="7">
    <location>
        <begin position="48"/>
        <end position="67"/>
    </location>
</feature>
<feature type="transmembrane region" description="Helical" evidence="7">
    <location>
        <begin position="140"/>
        <end position="161"/>
    </location>
</feature>
<evidence type="ECO:0000256" key="5">
    <source>
        <dbReference type="ARBA" id="ARBA00022989"/>
    </source>
</evidence>
<feature type="transmembrane region" description="Helical" evidence="7">
    <location>
        <begin position="307"/>
        <end position="331"/>
    </location>
</feature>
<evidence type="ECO:0000256" key="1">
    <source>
        <dbReference type="ARBA" id="ARBA00004141"/>
    </source>
</evidence>
<sequence length="498" mass="54712">MHSAQRGVETMSSATASAAVGAPEASSQGQGFEDVQTPKLAPGFAAKLNLTVDLVLMSGVLVAAGWLNGQLVPATSWLVPGMVVAALVTWIITGTALCLYDSRFVERSKLDHVALVSVATLAVVTVLAFAGLMLPDSVNMLSVAPLLVVFWPVALLLRLFVFRPVAAQERPMDSVLIVGTGAMGRYTGEDLVRRGRRQVLGYVRFKDDTSSTSELPAQVMGSLDDLEHILRNTAVDEVYIAGNTLKQGESMQAAIKLAERFGVPFALPAHSFRLDRARPIERRAVSDGFLHFAAVSPKPHQMAMKRLFDICVSAVALWMLLPLLAFVALAVKLTSKGPIFFKQLRVGQNGKPFYMLKFRSMVVNAEELKAKLAAQNEMSGPVFKMKNDPRITGIGRFIRKFSIDELPQFINVLRGEMSIVGPRPPVPSEVAKYETWQRRRLSVRPGLTCIWQVSGRNQISFEEWMYLDMQYIDHWSLTSDLTLLLQTVPVVLTGRGAS</sequence>
<dbReference type="GO" id="GO:0016780">
    <property type="term" value="F:phosphotransferase activity, for other substituted phosphate groups"/>
    <property type="evidence" value="ECO:0007669"/>
    <property type="project" value="TreeGrafter"/>
</dbReference>
<evidence type="ECO:0000313" key="10">
    <source>
        <dbReference type="Proteomes" id="UP000518300"/>
    </source>
</evidence>
<keyword evidence="3 9" id="KW-0808">Transferase</keyword>
<keyword evidence="6 7" id="KW-0472">Membrane</keyword>
<protein>
    <submittedName>
        <fullName evidence="9">Sugar transferase</fullName>
    </submittedName>
</protein>
<name>A0A848L5L8_9BACT</name>
<evidence type="ECO:0000259" key="8">
    <source>
        <dbReference type="Pfam" id="PF02397"/>
    </source>
</evidence>
<feature type="domain" description="Bacterial sugar transferase" evidence="8">
    <location>
        <begin position="305"/>
        <end position="492"/>
    </location>
</feature>
<proteinExistence type="inferred from homology"/>
<comment type="caution">
    <text evidence="9">The sequence shown here is derived from an EMBL/GenBank/DDBJ whole genome shotgun (WGS) entry which is preliminary data.</text>
</comment>
<gene>
    <name evidence="9" type="ORF">HG543_03805</name>
</gene>
<dbReference type="NCBIfam" id="NF041877">
    <property type="entry name" value="EPS_EpsZ"/>
    <property type="match status" value="1"/>
</dbReference>